<protein>
    <recommendedName>
        <fullName evidence="3">NADAR domain-containing protein</fullName>
    </recommendedName>
</protein>
<dbReference type="Pfam" id="PF08719">
    <property type="entry name" value="NADAR"/>
    <property type="match status" value="1"/>
</dbReference>
<evidence type="ECO:0000313" key="4">
    <source>
        <dbReference type="EMBL" id="PJJ52849.1"/>
    </source>
</evidence>
<accession>A0A2M9B4I2</accession>
<dbReference type="SUPFAM" id="SSF143990">
    <property type="entry name" value="YbiA-like"/>
    <property type="match status" value="1"/>
</dbReference>
<dbReference type="Proteomes" id="UP000228535">
    <property type="component" value="Unassembled WGS sequence"/>
</dbReference>
<dbReference type="RefSeq" id="WP_100337773.1">
    <property type="nucleotide sequence ID" value="NZ_PGFA01000003.1"/>
</dbReference>
<gene>
    <name evidence="4" type="ORF">CLV45_3506</name>
</gene>
<sequence length="197" mass="21590">MTNSASSAPIYSLDSLRAALAAGQSFEYLYFWGHTPKPGAVGKECFSQWYPAAFELEGHSYPTAEHYMMAEKARLFQDEATRAAILAAKSPNDAKKLGRQIQNFEEAAWLAARFDIVVRANAAKFSQHPALREFLLNTGQQVLVEASPVDAIWGIGLAQDHAAAANPATWRGLNLLGFALMQVRDLLTGSDHIPEIK</sequence>
<dbReference type="Gene3D" id="1.10.357.40">
    <property type="entry name" value="YbiA-like"/>
    <property type="match status" value="1"/>
</dbReference>
<dbReference type="OrthoDB" id="67297at2"/>
<name>A0A2M9B4I2_9BACT</name>
<dbReference type="CDD" id="cd15457">
    <property type="entry name" value="NADAR"/>
    <property type="match status" value="1"/>
</dbReference>
<dbReference type="AlphaFoldDB" id="A0A2M9B4I2"/>
<evidence type="ECO:0000256" key="1">
    <source>
        <dbReference type="ARBA" id="ARBA00000022"/>
    </source>
</evidence>
<comment type="catalytic activity">
    <reaction evidence="1">
        <text>5-amino-6-(5-phospho-D-ribosylamino)uracil + H2O = 5,6-diaminouracil + D-ribose 5-phosphate</text>
        <dbReference type="Rhea" id="RHEA:55020"/>
        <dbReference type="ChEBI" id="CHEBI:15377"/>
        <dbReference type="ChEBI" id="CHEBI:46252"/>
        <dbReference type="ChEBI" id="CHEBI:58453"/>
        <dbReference type="ChEBI" id="CHEBI:78346"/>
    </reaction>
</comment>
<evidence type="ECO:0000256" key="2">
    <source>
        <dbReference type="ARBA" id="ARBA00000751"/>
    </source>
</evidence>
<dbReference type="NCBIfam" id="TIGR02464">
    <property type="entry name" value="ribofla_fusion"/>
    <property type="match status" value="1"/>
</dbReference>
<dbReference type="InterPro" id="IPR012816">
    <property type="entry name" value="NADAR"/>
</dbReference>
<keyword evidence="5" id="KW-1185">Reference proteome</keyword>
<comment type="catalytic activity">
    <reaction evidence="2">
        <text>2,5-diamino-6-hydroxy-4-(5-phosphoribosylamino)-pyrimidine + H2O = 2,5,6-triamino-4-hydroxypyrimidine + D-ribose 5-phosphate</text>
        <dbReference type="Rhea" id="RHEA:23436"/>
        <dbReference type="ChEBI" id="CHEBI:15377"/>
        <dbReference type="ChEBI" id="CHEBI:58614"/>
        <dbReference type="ChEBI" id="CHEBI:78346"/>
        <dbReference type="ChEBI" id="CHEBI:137796"/>
    </reaction>
</comment>
<evidence type="ECO:0000259" key="3">
    <source>
        <dbReference type="Pfam" id="PF08719"/>
    </source>
</evidence>
<comment type="caution">
    <text evidence="4">The sequence shown here is derived from an EMBL/GenBank/DDBJ whole genome shotgun (WGS) entry which is preliminary data.</text>
</comment>
<feature type="domain" description="NADAR" evidence="3">
    <location>
        <begin position="30"/>
        <end position="187"/>
    </location>
</feature>
<evidence type="ECO:0000313" key="5">
    <source>
        <dbReference type="Proteomes" id="UP000228535"/>
    </source>
</evidence>
<proteinExistence type="predicted"/>
<reference evidence="4 5" key="1">
    <citation type="submission" date="2017-11" db="EMBL/GenBank/DDBJ databases">
        <title>Genomic Encyclopedia of Archaeal and Bacterial Type Strains, Phase II (KMG-II): From Individual Species to Whole Genera.</title>
        <authorList>
            <person name="Goeker M."/>
        </authorList>
    </citation>
    <scope>NUCLEOTIDE SEQUENCE [LARGE SCALE GENOMIC DNA]</scope>
    <source>
        <strain evidence="4 5">DSM 11115</strain>
    </source>
</reference>
<dbReference type="EMBL" id="PGFA01000003">
    <property type="protein sequence ID" value="PJJ52849.1"/>
    <property type="molecule type" value="Genomic_DNA"/>
</dbReference>
<dbReference type="InterPro" id="IPR037238">
    <property type="entry name" value="YbiA-like_sf"/>
</dbReference>
<organism evidence="4 5">
    <name type="scientific">Hymenobacter chitinivorans DSM 11115</name>
    <dbReference type="NCBI Taxonomy" id="1121954"/>
    <lineage>
        <taxon>Bacteria</taxon>
        <taxon>Pseudomonadati</taxon>
        <taxon>Bacteroidota</taxon>
        <taxon>Cytophagia</taxon>
        <taxon>Cytophagales</taxon>
        <taxon>Hymenobacteraceae</taxon>
        <taxon>Hymenobacter</taxon>
    </lineage>
</organism>